<evidence type="ECO:0000313" key="1">
    <source>
        <dbReference type="EMBL" id="CAG8519779.1"/>
    </source>
</evidence>
<accession>A0A9N9A5F8</accession>
<keyword evidence="2" id="KW-1185">Reference proteome</keyword>
<sequence length="102" mass="12310">MKKKTSISKPFYIPTSPLLNSSSSTPHFINYNNMKYQEIPSNTANTNNTLGYEIVNKLNDFKKEEDKNKSDLPFWKRWQKKFREEQYHQYRQYRRGDIVLVL</sequence>
<comment type="caution">
    <text evidence="1">The sequence shown here is derived from an EMBL/GenBank/DDBJ whole genome shotgun (WGS) entry which is preliminary data.</text>
</comment>
<evidence type="ECO:0000313" key="2">
    <source>
        <dbReference type="Proteomes" id="UP000789706"/>
    </source>
</evidence>
<dbReference type="EMBL" id="CAJVPK010000509">
    <property type="protein sequence ID" value="CAG8519779.1"/>
    <property type="molecule type" value="Genomic_DNA"/>
</dbReference>
<name>A0A9N9A5F8_9GLOM</name>
<proteinExistence type="predicted"/>
<gene>
    <name evidence="1" type="ORF">DEBURN_LOCUS5600</name>
</gene>
<dbReference type="AlphaFoldDB" id="A0A9N9A5F8"/>
<reference evidence="1" key="1">
    <citation type="submission" date="2021-06" db="EMBL/GenBank/DDBJ databases">
        <authorList>
            <person name="Kallberg Y."/>
            <person name="Tangrot J."/>
            <person name="Rosling A."/>
        </authorList>
    </citation>
    <scope>NUCLEOTIDE SEQUENCE</scope>
    <source>
        <strain evidence="1">AZ414A</strain>
    </source>
</reference>
<protein>
    <submittedName>
        <fullName evidence="1">7595_t:CDS:1</fullName>
    </submittedName>
</protein>
<dbReference type="OrthoDB" id="10543637at2759"/>
<organism evidence="1 2">
    <name type="scientific">Diversispora eburnea</name>
    <dbReference type="NCBI Taxonomy" id="1213867"/>
    <lineage>
        <taxon>Eukaryota</taxon>
        <taxon>Fungi</taxon>
        <taxon>Fungi incertae sedis</taxon>
        <taxon>Mucoromycota</taxon>
        <taxon>Glomeromycotina</taxon>
        <taxon>Glomeromycetes</taxon>
        <taxon>Diversisporales</taxon>
        <taxon>Diversisporaceae</taxon>
        <taxon>Diversispora</taxon>
    </lineage>
</organism>
<dbReference type="Proteomes" id="UP000789706">
    <property type="component" value="Unassembled WGS sequence"/>
</dbReference>